<gene>
    <name evidence="1" type="ORF">ES288_D07G002200v1</name>
</gene>
<reference evidence="1 2" key="1">
    <citation type="submission" date="2019-06" db="EMBL/GenBank/DDBJ databases">
        <title>WGS assembly of Gossypium darwinii.</title>
        <authorList>
            <person name="Chen Z.J."/>
            <person name="Sreedasyam A."/>
            <person name="Ando A."/>
            <person name="Song Q."/>
            <person name="De L."/>
            <person name="Hulse-Kemp A."/>
            <person name="Ding M."/>
            <person name="Ye W."/>
            <person name="Kirkbride R."/>
            <person name="Jenkins J."/>
            <person name="Plott C."/>
            <person name="Lovell J."/>
            <person name="Lin Y.-M."/>
            <person name="Vaughn R."/>
            <person name="Liu B."/>
            <person name="Li W."/>
            <person name="Simpson S."/>
            <person name="Scheffler B."/>
            <person name="Saski C."/>
            <person name="Grover C."/>
            <person name="Hu G."/>
            <person name="Conover J."/>
            <person name="Carlson J."/>
            <person name="Shu S."/>
            <person name="Boston L."/>
            <person name="Williams M."/>
            <person name="Peterson D."/>
            <person name="Mcgee K."/>
            <person name="Jones D."/>
            <person name="Wendel J."/>
            <person name="Stelly D."/>
            <person name="Grimwood J."/>
            <person name="Schmutz J."/>
        </authorList>
    </citation>
    <scope>NUCLEOTIDE SEQUENCE [LARGE SCALE GENOMIC DNA]</scope>
    <source>
        <strain evidence="1">1808015.09</strain>
    </source>
</reference>
<organism evidence="1 2">
    <name type="scientific">Gossypium darwinii</name>
    <name type="common">Darwin's cotton</name>
    <name type="synonym">Gossypium barbadense var. darwinii</name>
    <dbReference type="NCBI Taxonomy" id="34276"/>
    <lineage>
        <taxon>Eukaryota</taxon>
        <taxon>Viridiplantae</taxon>
        <taxon>Streptophyta</taxon>
        <taxon>Embryophyta</taxon>
        <taxon>Tracheophyta</taxon>
        <taxon>Spermatophyta</taxon>
        <taxon>Magnoliopsida</taxon>
        <taxon>eudicotyledons</taxon>
        <taxon>Gunneridae</taxon>
        <taxon>Pentapetalae</taxon>
        <taxon>rosids</taxon>
        <taxon>malvids</taxon>
        <taxon>Malvales</taxon>
        <taxon>Malvaceae</taxon>
        <taxon>Malvoideae</taxon>
        <taxon>Gossypium</taxon>
    </lineage>
</organism>
<name>A0A5D2BQD6_GOSDA</name>
<protein>
    <submittedName>
        <fullName evidence="1">Uncharacterized protein</fullName>
    </submittedName>
</protein>
<keyword evidence="2" id="KW-1185">Reference proteome</keyword>
<dbReference type="PROSITE" id="PS51257">
    <property type="entry name" value="PROKAR_LIPOPROTEIN"/>
    <property type="match status" value="1"/>
</dbReference>
<dbReference type="Proteomes" id="UP000323506">
    <property type="component" value="Chromosome D07"/>
</dbReference>
<accession>A0A5D2BQD6</accession>
<evidence type="ECO:0000313" key="1">
    <source>
        <dbReference type="EMBL" id="TYG59634.1"/>
    </source>
</evidence>
<evidence type="ECO:0000313" key="2">
    <source>
        <dbReference type="Proteomes" id="UP000323506"/>
    </source>
</evidence>
<dbReference type="EMBL" id="CM017707">
    <property type="protein sequence ID" value="TYG59634.1"/>
    <property type="molecule type" value="Genomic_DNA"/>
</dbReference>
<dbReference type="AlphaFoldDB" id="A0A5D2BQD6"/>
<sequence>MLLEKKVLTTGCSVVRLAIFVGCLLPFQQISSFSCNLQPMRRKGTIERHDYEGPMFDMRIHLRFCAYQCKSLNFEAREDECNYISTVYI</sequence>
<proteinExistence type="predicted"/>